<sequence length="232" mass="24541">MAVYRLPADPPSRRRWGLVLGGPVSWWIHPFEGRTELATLLGAEPERREEFADRAAARDGLHPRDVIALAPLPAHQPAPVTAPGAGAPRVPGSGAPETPDGGELRCRLRVVPVVPGTAGGPVAAGDVRAVALSVAWRLGALTIARTTAPWVVTAEDLDLLPVARIGVRMRINHRPVASLPAPLVVEVTPHGVRTRGPVTPRLRPGDLVEIATEPFGVLRQPVPMPSAVTLAR</sequence>
<evidence type="ECO:0000256" key="1">
    <source>
        <dbReference type="SAM" id="MobiDB-lite"/>
    </source>
</evidence>
<dbReference type="EMBL" id="BAAAZH010000008">
    <property type="protein sequence ID" value="GAA4113138.1"/>
    <property type="molecule type" value="Genomic_DNA"/>
</dbReference>
<dbReference type="Proteomes" id="UP001501495">
    <property type="component" value="Unassembled WGS sequence"/>
</dbReference>
<comment type="caution">
    <text evidence="2">The sequence shown here is derived from an EMBL/GenBank/DDBJ whole genome shotgun (WGS) entry which is preliminary data.</text>
</comment>
<evidence type="ECO:0000313" key="2">
    <source>
        <dbReference type="EMBL" id="GAA4113138.1"/>
    </source>
</evidence>
<accession>A0ABP7XE23</accession>
<evidence type="ECO:0000313" key="3">
    <source>
        <dbReference type="Proteomes" id="UP001501495"/>
    </source>
</evidence>
<name>A0ABP7XE23_9ACTN</name>
<gene>
    <name evidence="2" type="ORF">GCM10022215_10100</name>
</gene>
<feature type="region of interest" description="Disordered" evidence="1">
    <location>
        <begin position="77"/>
        <end position="102"/>
    </location>
</feature>
<proteinExistence type="predicted"/>
<feature type="compositionally biased region" description="Low complexity" evidence="1">
    <location>
        <begin position="77"/>
        <end position="96"/>
    </location>
</feature>
<organism evidence="2 3">
    <name type="scientific">Nocardioides fonticola</name>
    <dbReference type="NCBI Taxonomy" id="450363"/>
    <lineage>
        <taxon>Bacteria</taxon>
        <taxon>Bacillati</taxon>
        <taxon>Actinomycetota</taxon>
        <taxon>Actinomycetes</taxon>
        <taxon>Propionibacteriales</taxon>
        <taxon>Nocardioidaceae</taxon>
        <taxon>Nocardioides</taxon>
    </lineage>
</organism>
<keyword evidence="3" id="KW-1185">Reference proteome</keyword>
<reference evidence="3" key="1">
    <citation type="journal article" date="2019" name="Int. J. Syst. Evol. Microbiol.">
        <title>The Global Catalogue of Microorganisms (GCM) 10K type strain sequencing project: providing services to taxonomists for standard genome sequencing and annotation.</title>
        <authorList>
            <consortium name="The Broad Institute Genomics Platform"/>
            <consortium name="The Broad Institute Genome Sequencing Center for Infectious Disease"/>
            <person name="Wu L."/>
            <person name="Ma J."/>
        </authorList>
    </citation>
    <scope>NUCLEOTIDE SEQUENCE [LARGE SCALE GENOMIC DNA]</scope>
    <source>
        <strain evidence="3">JCM 16703</strain>
    </source>
</reference>
<protein>
    <submittedName>
        <fullName evidence="2">Uncharacterized protein</fullName>
    </submittedName>
</protein>